<dbReference type="Proteomes" id="UP001055811">
    <property type="component" value="Linkage Group LG06"/>
</dbReference>
<protein>
    <submittedName>
        <fullName evidence="1">Uncharacterized protein</fullName>
    </submittedName>
</protein>
<organism evidence="1 2">
    <name type="scientific">Cichorium intybus</name>
    <name type="common">Chicory</name>
    <dbReference type="NCBI Taxonomy" id="13427"/>
    <lineage>
        <taxon>Eukaryota</taxon>
        <taxon>Viridiplantae</taxon>
        <taxon>Streptophyta</taxon>
        <taxon>Embryophyta</taxon>
        <taxon>Tracheophyta</taxon>
        <taxon>Spermatophyta</taxon>
        <taxon>Magnoliopsida</taxon>
        <taxon>eudicotyledons</taxon>
        <taxon>Gunneridae</taxon>
        <taxon>Pentapetalae</taxon>
        <taxon>asterids</taxon>
        <taxon>campanulids</taxon>
        <taxon>Asterales</taxon>
        <taxon>Asteraceae</taxon>
        <taxon>Cichorioideae</taxon>
        <taxon>Cichorieae</taxon>
        <taxon>Cichoriinae</taxon>
        <taxon>Cichorium</taxon>
    </lineage>
</organism>
<sequence>MGNRFIEWRRKGCLDFLTVETHAPVPKTFMSLLSPASKLESIVETLPGISLNVDKFYMFPGFPIRSIKYSLKHRFNFKSSMVKEVRRMKQSR</sequence>
<accession>A0ACB9BRB6</accession>
<reference evidence="1 2" key="2">
    <citation type="journal article" date="2022" name="Mol. Ecol. Resour.">
        <title>The genomes of chicory, endive, great burdock and yacon provide insights into Asteraceae paleo-polyploidization history and plant inulin production.</title>
        <authorList>
            <person name="Fan W."/>
            <person name="Wang S."/>
            <person name="Wang H."/>
            <person name="Wang A."/>
            <person name="Jiang F."/>
            <person name="Liu H."/>
            <person name="Zhao H."/>
            <person name="Xu D."/>
            <person name="Zhang Y."/>
        </authorList>
    </citation>
    <scope>NUCLEOTIDE SEQUENCE [LARGE SCALE GENOMIC DNA]</scope>
    <source>
        <strain evidence="2">cv. Punajuju</strain>
        <tissue evidence="1">Leaves</tissue>
    </source>
</reference>
<dbReference type="EMBL" id="CM042014">
    <property type="protein sequence ID" value="KAI3724571.1"/>
    <property type="molecule type" value="Genomic_DNA"/>
</dbReference>
<comment type="caution">
    <text evidence="1">The sequence shown here is derived from an EMBL/GenBank/DDBJ whole genome shotgun (WGS) entry which is preliminary data.</text>
</comment>
<evidence type="ECO:0000313" key="2">
    <source>
        <dbReference type="Proteomes" id="UP001055811"/>
    </source>
</evidence>
<evidence type="ECO:0000313" key="1">
    <source>
        <dbReference type="EMBL" id="KAI3724571.1"/>
    </source>
</evidence>
<gene>
    <name evidence="1" type="ORF">L2E82_36352</name>
</gene>
<name>A0ACB9BRB6_CICIN</name>
<proteinExistence type="predicted"/>
<reference evidence="2" key="1">
    <citation type="journal article" date="2022" name="Mol. Ecol. Resour.">
        <title>The genomes of chicory, endive, great burdock and yacon provide insights into Asteraceae palaeo-polyploidization history and plant inulin production.</title>
        <authorList>
            <person name="Fan W."/>
            <person name="Wang S."/>
            <person name="Wang H."/>
            <person name="Wang A."/>
            <person name="Jiang F."/>
            <person name="Liu H."/>
            <person name="Zhao H."/>
            <person name="Xu D."/>
            <person name="Zhang Y."/>
        </authorList>
    </citation>
    <scope>NUCLEOTIDE SEQUENCE [LARGE SCALE GENOMIC DNA]</scope>
    <source>
        <strain evidence="2">cv. Punajuju</strain>
    </source>
</reference>
<keyword evidence="2" id="KW-1185">Reference proteome</keyword>